<evidence type="ECO:0000313" key="2">
    <source>
        <dbReference type="Proteomes" id="UP000814033"/>
    </source>
</evidence>
<evidence type="ECO:0000313" key="1">
    <source>
        <dbReference type="EMBL" id="KAI0051122.1"/>
    </source>
</evidence>
<name>A0ACB8S4N1_9AGAM</name>
<protein>
    <submittedName>
        <fullName evidence="1">Uncharacterized protein</fullName>
    </submittedName>
</protein>
<reference evidence="1" key="1">
    <citation type="submission" date="2021-02" db="EMBL/GenBank/DDBJ databases">
        <authorList>
            <consortium name="DOE Joint Genome Institute"/>
            <person name="Ahrendt S."/>
            <person name="Looney B.P."/>
            <person name="Miyauchi S."/>
            <person name="Morin E."/>
            <person name="Drula E."/>
            <person name="Courty P.E."/>
            <person name="Chicoki N."/>
            <person name="Fauchery L."/>
            <person name="Kohler A."/>
            <person name="Kuo A."/>
            <person name="Labutti K."/>
            <person name="Pangilinan J."/>
            <person name="Lipzen A."/>
            <person name="Riley R."/>
            <person name="Andreopoulos W."/>
            <person name="He G."/>
            <person name="Johnson J."/>
            <person name="Barry K.W."/>
            <person name="Grigoriev I.V."/>
            <person name="Nagy L."/>
            <person name="Hibbett D."/>
            <person name="Henrissat B."/>
            <person name="Matheny P.B."/>
            <person name="Labbe J."/>
            <person name="Martin F."/>
        </authorList>
    </citation>
    <scope>NUCLEOTIDE SEQUENCE</scope>
    <source>
        <strain evidence="1">FP105234-sp</strain>
    </source>
</reference>
<comment type="caution">
    <text evidence="1">The sequence shown here is derived from an EMBL/GenBank/DDBJ whole genome shotgun (WGS) entry which is preliminary data.</text>
</comment>
<organism evidence="1 2">
    <name type="scientific">Auriscalpium vulgare</name>
    <dbReference type="NCBI Taxonomy" id="40419"/>
    <lineage>
        <taxon>Eukaryota</taxon>
        <taxon>Fungi</taxon>
        <taxon>Dikarya</taxon>
        <taxon>Basidiomycota</taxon>
        <taxon>Agaricomycotina</taxon>
        <taxon>Agaricomycetes</taxon>
        <taxon>Russulales</taxon>
        <taxon>Auriscalpiaceae</taxon>
        <taxon>Auriscalpium</taxon>
    </lineage>
</organism>
<gene>
    <name evidence="1" type="ORF">FA95DRAFT_392066</name>
</gene>
<accession>A0ACB8S4N1</accession>
<dbReference type="Proteomes" id="UP000814033">
    <property type="component" value="Unassembled WGS sequence"/>
</dbReference>
<dbReference type="EMBL" id="MU275855">
    <property type="protein sequence ID" value="KAI0051122.1"/>
    <property type="molecule type" value="Genomic_DNA"/>
</dbReference>
<sequence>MLDFAPGYPVRPCLRSVRDISKHRALRICSPLYNYMQFSGLNLATGLYLIDHVPQSKRRMWTSLPERRKPYSAAGSAAVGIFSRRGERACAVGLGMARPGVRFEAHEFSSVQPQVNLRYTTESADAAHTKWYQALALHVTRQSWLSIGISEHLSFYVATELAVFTTARGGRAARGPHFASS</sequence>
<proteinExistence type="predicted"/>
<keyword evidence="2" id="KW-1185">Reference proteome</keyword>
<reference evidence="1" key="2">
    <citation type="journal article" date="2022" name="New Phytol.">
        <title>Evolutionary transition to the ectomycorrhizal habit in the genomes of a hyperdiverse lineage of mushroom-forming fungi.</title>
        <authorList>
            <person name="Looney B."/>
            <person name="Miyauchi S."/>
            <person name="Morin E."/>
            <person name="Drula E."/>
            <person name="Courty P.E."/>
            <person name="Kohler A."/>
            <person name="Kuo A."/>
            <person name="LaButti K."/>
            <person name="Pangilinan J."/>
            <person name="Lipzen A."/>
            <person name="Riley R."/>
            <person name="Andreopoulos W."/>
            <person name="He G."/>
            <person name="Johnson J."/>
            <person name="Nolan M."/>
            <person name="Tritt A."/>
            <person name="Barry K.W."/>
            <person name="Grigoriev I.V."/>
            <person name="Nagy L.G."/>
            <person name="Hibbett D."/>
            <person name="Henrissat B."/>
            <person name="Matheny P.B."/>
            <person name="Labbe J."/>
            <person name="Martin F.M."/>
        </authorList>
    </citation>
    <scope>NUCLEOTIDE SEQUENCE</scope>
    <source>
        <strain evidence="1">FP105234-sp</strain>
    </source>
</reference>